<protein>
    <recommendedName>
        <fullName evidence="8">Leucine--tRNA ligase</fullName>
        <ecNumber evidence="8">6.1.1.4</ecNumber>
    </recommendedName>
    <alternativeName>
        <fullName evidence="8">Leucyl-tRNA synthetase</fullName>
        <shortName evidence="8">LeuRS</shortName>
    </alternativeName>
</protein>
<evidence type="ECO:0000256" key="3">
    <source>
        <dbReference type="ARBA" id="ARBA00022741"/>
    </source>
</evidence>
<dbReference type="FunFam" id="1.10.730.10:FF:000002">
    <property type="entry name" value="Leucine--tRNA ligase"/>
    <property type="match status" value="1"/>
</dbReference>
<evidence type="ECO:0000259" key="13">
    <source>
        <dbReference type="Pfam" id="PF13603"/>
    </source>
</evidence>
<reference evidence="14 15" key="1">
    <citation type="journal article" date="2015" name="Nature">
        <title>rRNA introns, odd ribosomes, and small enigmatic genomes across a large radiation of phyla.</title>
        <authorList>
            <person name="Brown C.T."/>
            <person name="Hug L.A."/>
            <person name="Thomas B.C."/>
            <person name="Sharon I."/>
            <person name="Castelle C.J."/>
            <person name="Singh A."/>
            <person name="Wilkins M.J."/>
            <person name="Williams K.H."/>
            <person name="Banfield J.F."/>
        </authorList>
    </citation>
    <scope>NUCLEOTIDE SEQUENCE [LARGE SCALE GENOMIC DNA]</scope>
</reference>
<dbReference type="EC" id="6.1.1.4" evidence="8"/>
<sequence length="819" mass="94992">MKNTPYQPQQFEKKWQEQWKKDKINVFNPDSNKKKYYILVELPYTSGDLHIGHWFTFTHPDVLSRFKKMNGYNVFFPMGYDAFGLPAENAAIKRKIHPKDWTMKNIETMTKQFQQMGTMIDWDWMTITCLPEYYRWNQWIFLKMYEKGLAFRGKALSNWCERDQTVLANENIENGKCWRCGETVVQKEVEQWFLKITAYADRLIWDENSNSVDWPKQVQAGQNNWIGKKEGINIKYKVSSIKYEIECFTTRPDTNFGATFIVLAPEHEFIQKILKGEIKSKETNVSAIKKYVEAAKAKSELDRMAETKKKTGVFSGFYAINDLNDRRMPVWISDFVLIGFGTGAVVGVPGHDIRDFEFAKEFGIEIIRVVVGKDGNTSAITKKEQVQEKEGKMINSGFLDGIDILEATKKIMNYMVEKGWGKRTVTYHLRDWSISRQRYWGTPVPMIHCPDDGIVPVPEKNLPIELPYEVDFTPHGKPPLATNEKWLNVRCPKCGIPAKRDAETLDTFFDSAWYWLRYLNPHHKNGPFDIGRAKKLTPVDIYFGGAEHTLGHTLYARFFTKTFKNWGMVDHDEFALKRIQHGIVLGPDGNKMSKSKGNVINPDNVVAEYGSDTVRLYLCFMMPYEGTGPWSDQTIAGVNRFLTRVWEIFQNFINEKTTRSFVENKHLVIKLQKTIRKVTEDIENIKMNTAIAAMMEFLNDWERNPAGLSKENAKKFLQVLSPFAPFLTEEIWQSIFKEKKSIHLSIWPKVEGDLVEEEVIIPVQVNGRLRSTLRVTRLEIGKDNVISKALKDEKVKKYLDGKKYKVIYVPGKILNFVTN</sequence>
<dbReference type="FunFam" id="3.40.50.620:FF:000003">
    <property type="entry name" value="Leucine--tRNA ligase"/>
    <property type="match status" value="1"/>
</dbReference>
<gene>
    <name evidence="8" type="primary">leuS</name>
    <name evidence="14" type="ORF">US40_C0011G0015</name>
</gene>
<dbReference type="InterPro" id="IPR015413">
    <property type="entry name" value="Methionyl/Leucyl_tRNA_Synth"/>
</dbReference>
<dbReference type="Pfam" id="PF00133">
    <property type="entry name" value="tRNA-synt_1"/>
    <property type="match status" value="1"/>
</dbReference>
<dbReference type="InterPro" id="IPR002300">
    <property type="entry name" value="aa-tRNA-synth_Ia"/>
</dbReference>
<dbReference type="InterPro" id="IPR009080">
    <property type="entry name" value="tRNAsynth_Ia_anticodon-bd"/>
</dbReference>
<name>A0A0G0GGF2_9BACT</name>
<dbReference type="HAMAP" id="MF_00049_B">
    <property type="entry name" value="Leu_tRNA_synth_B"/>
    <property type="match status" value="1"/>
</dbReference>
<dbReference type="Pfam" id="PF13603">
    <property type="entry name" value="tRNA-synt_1_2"/>
    <property type="match status" value="1"/>
</dbReference>
<comment type="similarity">
    <text evidence="1 8 9">Belongs to the class-I aminoacyl-tRNA synthetase family.</text>
</comment>
<dbReference type="PANTHER" id="PTHR43740">
    <property type="entry name" value="LEUCYL-TRNA SYNTHETASE"/>
    <property type="match status" value="1"/>
</dbReference>
<keyword evidence="6 8" id="KW-0030">Aminoacyl-tRNA synthetase</keyword>
<dbReference type="GO" id="GO:0004823">
    <property type="term" value="F:leucine-tRNA ligase activity"/>
    <property type="evidence" value="ECO:0007669"/>
    <property type="project" value="UniProtKB-UniRule"/>
</dbReference>
<dbReference type="NCBIfam" id="TIGR00396">
    <property type="entry name" value="leuS_bact"/>
    <property type="match status" value="1"/>
</dbReference>
<dbReference type="Gene3D" id="3.10.20.590">
    <property type="match status" value="1"/>
</dbReference>
<dbReference type="Gene3D" id="1.10.730.10">
    <property type="entry name" value="Isoleucyl-tRNA Synthetase, Domain 1"/>
    <property type="match status" value="2"/>
</dbReference>
<evidence type="ECO:0000256" key="1">
    <source>
        <dbReference type="ARBA" id="ARBA00005594"/>
    </source>
</evidence>
<feature type="domain" description="Leucyl-tRNA synthetase editing" evidence="13">
    <location>
        <begin position="224"/>
        <end position="415"/>
    </location>
</feature>
<keyword evidence="4 8" id="KW-0067">ATP-binding</keyword>
<keyword evidence="2 8" id="KW-0436">Ligase</keyword>
<dbReference type="InterPro" id="IPR009008">
    <property type="entry name" value="Val/Leu/Ile-tRNA-synth_edit"/>
</dbReference>
<proteinExistence type="inferred from homology"/>
<accession>A0A0G0GGF2</accession>
<dbReference type="CDD" id="cd07958">
    <property type="entry name" value="Anticodon_Ia_Leu_BEm"/>
    <property type="match status" value="1"/>
</dbReference>
<evidence type="ECO:0000256" key="5">
    <source>
        <dbReference type="ARBA" id="ARBA00022917"/>
    </source>
</evidence>
<dbReference type="InterPro" id="IPR014729">
    <property type="entry name" value="Rossmann-like_a/b/a_fold"/>
</dbReference>
<feature type="binding site" evidence="8">
    <location>
        <position position="594"/>
    </location>
    <ligand>
        <name>ATP</name>
        <dbReference type="ChEBI" id="CHEBI:30616"/>
    </ligand>
</feature>
<evidence type="ECO:0000259" key="12">
    <source>
        <dbReference type="Pfam" id="PF09334"/>
    </source>
</evidence>
<comment type="subcellular location">
    <subcellularLocation>
        <location evidence="8">Cytoplasm</location>
    </subcellularLocation>
</comment>
<dbReference type="Proteomes" id="UP000034917">
    <property type="component" value="Unassembled WGS sequence"/>
</dbReference>
<dbReference type="SUPFAM" id="SSF50677">
    <property type="entry name" value="ValRS/IleRS/LeuRS editing domain"/>
    <property type="match status" value="1"/>
</dbReference>
<evidence type="ECO:0000313" key="14">
    <source>
        <dbReference type="EMBL" id="KKQ25130.1"/>
    </source>
</evidence>
<dbReference type="GO" id="GO:0005829">
    <property type="term" value="C:cytosol"/>
    <property type="evidence" value="ECO:0007669"/>
    <property type="project" value="TreeGrafter"/>
</dbReference>
<feature type="domain" description="Methionyl/Leucyl tRNA synthetase" evidence="12">
    <location>
        <begin position="37"/>
        <end position="181"/>
    </location>
</feature>
<keyword evidence="5 8" id="KW-0648">Protein biosynthesis</keyword>
<feature type="domain" description="Aminoacyl-tRNA synthetase class Ia" evidence="10">
    <location>
        <begin position="428"/>
        <end position="621"/>
    </location>
</feature>
<dbReference type="InterPro" id="IPR025709">
    <property type="entry name" value="Leu_tRNA-synth_edit"/>
</dbReference>
<dbReference type="GO" id="GO:0002161">
    <property type="term" value="F:aminoacyl-tRNA deacylase activity"/>
    <property type="evidence" value="ECO:0007669"/>
    <property type="project" value="InterPro"/>
</dbReference>
<dbReference type="Gene3D" id="3.40.50.620">
    <property type="entry name" value="HUPs"/>
    <property type="match status" value="2"/>
</dbReference>
<dbReference type="GO" id="GO:0006429">
    <property type="term" value="P:leucyl-tRNA aminoacylation"/>
    <property type="evidence" value="ECO:0007669"/>
    <property type="project" value="UniProtKB-UniRule"/>
</dbReference>
<evidence type="ECO:0000259" key="10">
    <source>
        <dbReference type="Pfam" id="PF00133"/>
    </source>
</evidence>
<organism evidence="14 15">
    <name type="scientific">Candidatus Roizmanbacteria bacterium GW2011_GWC2_37_13</name>
    <dbReference type="NCBI Taxonomy" id="1618486"/>
    <lineage>
        <taxon>Bacteria</taxon>
        <taxon>Candidatus Roizmaniibacteriota</taxon>
    </lineage>
</organism>
<dbReference type="PANTHER" id="PTHR43740:SF2">
    <property type="entry name" value="LEUCINE--TRNA LIGASE, MITOCHONDRIAL"/>
    <property type="match status" value="1"/>
</dbReference>
<dbReference type="CDD" id="cd00812">
    <property type="entry name" value="LeuRS_core"/>
    <property type="match status" value="1"/>
</dbReference>
<dbReference type="SUPFAM" id="SSF52374">
    <property type="entry name" value="Nucleotidylyl transferase"/>
    <property type="match status" value="1"/>
</dbReference>
<feature type="short sequence motif" description="'KMSKS' region" evidence="8">
    <location>
        <begin position="591"/>
        <end position="595"/>
    </location>
</feature>
<keyword evidence="8" id="KW-0963">Cytoplasm</keyword>
<dbReference type="PRINTS" id="PR00985">
    <property type="entry name" value="TRNASYNTHLEU"/>
</dbReference>
<evidence type="ECO:0000256" key="6">
    <source>
        <dbReference type="ARBA" id="ARBA00023146"/>
    </source>
</evidence>
<feature type="domain" description="Methionyl/Valyl/Leucyl/Isoleucyl-tRNA synthetase anticodon-binding" evidence="11">
    <location>
        <begin position="665"/>
        <end position="776"/>
    </location>
</feature>
<evidence type="ECO:0000256" key="2">
    <source>
        <dbReference type="ARBA" id="ARBA00022598"/>
    </source>
</evidence>
<evidence type="ECO:0000256" key="9">
    <source>
        <dbReference type="RuleBase" id="RU363039"/>
    </source>
</evidence>
<dbReference type="Pfam" id="PF08264">
    <property type="entry name" value="Anticodon_1"/>
    <property type="match status" value="1"/>
</dbReference>
<dbReference type="GO" id="GO:0005524">
    <property type="term" value="F:ATP binding"/>
    <property type="evidence" value="ECO:0007669"/>
    <property type="project" value="UniProtKB-UniRule"/>
</dbReference>
<dbReference type="PATRIC" id="fig|1618486.3.peg.799"/>
<dbReference type="SUPFAM" id="SSF47323">
    <property type="entry name" value="Anticodon-binding domain of a subclass of class I aminoacyl-tRNA synthetases"/>
    <property type="match status" value="1"/>
</dbReference>
<dbReference type="InterPro" id="IPR002302">
    <property type="entry name" value="Leu-tRNA-ligase"/>
</dbReference>
<dbReference type="AlphaFoldDB" id="A0A0G0GGF2"/>
<evidence type="ECO:0000259" key="11">
    <source>
        <dbReference type="Pfam" id="PF08264"/>
    </source>
</evidence>
<evidence type="ECO:0000256" key="4">
    <source>
        <dbReference type="ARBA" id="ARBA00022840"/>
    </source>
</evidence>
<keyword evidence="3 8" id="KW-0547">Nucleotide-binding</keyword>
<feature type="short sequence motif" description="'HIGH' region" evidence="8">
    <location>
        <begin position="43"/>
        <end position="53"/>
    </location>
</feature>
<dbReference type="Pfam" id="PF09334">
    <property type="entry name" value="tRNA-synt_1g"/>
    <property type="match status" value="1"/>
</dbReference>
<dbReference type="InterPro" id="IPR013155">
    <property type="entry name" value="M/V/L/I-tRNA-synth_anticd-bd"/>
</dbReference>
<dbReference type="EMBL" id="LBSV01000011">
    <property type="protein sequence ID" value="KKQ25130.1"/>
    <property type="molecule type" value="Genomic_DNA"/>
</dbReference>
<evidence type="ECO:0000256" key="8">
    <source>
        <dbReference type="HAMAP-Rule" id="MF_00049"/>
    </source>
</evidence>
<comment type="caution">
    <text evidence="14">The sequence shown here is derived from an EMBL/GenBank/DDBJ whole genome shotgun (WGS) entry which is preliminary data.</text>
</comment>
<evidence type="ECO:0000256" key="7">
    <source>
        <dbReference type="ARBA" id="ARBA00047469"/>
    </source>
</evidence>
<comment type="catalytic activity">
    <reaction evidence="7 8">
        <text>tRNA(Leu) + L-leucine + ATP = L-leucyl-tRNA(Leu) + AMP + diphosphate</text>
        <dbReference type="Rhea" id="RHEA:11688"/>
        <dbReference type="Rhea" id="RHEA-COMP:9613"/>
        <dbReference type="Rhea" id="RHEA-COMP:9622"/>
        <dbReference type="ChEBI" id="CHEBI:30616"/>
        <dbReference type="ChEBI" id="CHEBI:33019"/>
        <dbReference type="ChEBI" id="CHEBI:57427"/>
        <dbReference type="ChEBI" id="CHEBI:78442"/>
        <dbReference type="ChEBI" id="CHEBI:78494"/>
        <dbReference type="ChEBI" id="CHEBI:456215"/>
        <dbReference type="EC" id="6.1.1.4"/>
    </reaction>
</comment>
<evidence type="ECO:0000313" key="15">
    <source>
        <dbReference type="Proteomes" id="UP000034917"/>
    </source>
</evidence>